<accession>A0ABD3TC14</accession>
<evidence type="ECO:0000313" key="2">
    <source>
        <dbReference type="Proteomes" id="UP001634393"/>
    </source>
</evidence>
<dbReference type="Proteomes" id="UP001634393">
    <property type="component" value="Unassembled WGS sequence"/>
</dbReference>
<reference evidence="1 2" key="1">
    <citation type="submission" date="2024-12" db="EMBL/GenBank/DDBJ databases">
        <title>The unique morphological basis and parallel evolutionary history of personate flowers in Penstemon.</title>
        <authorList>
            <person name="Depatie T.H."/>
            <person name="Wessinger C.A."/>
        </authorList>
    </citation>
    <scope>NUCLEOTIDE SEQUENCE [LARGE SCALE GENOMIC DNA]</scope>
    <source>
        <strain evidence="1">WTNN_2</strain>
        <tissue evidence="1">Leaf</tissue>
    </source>
</reference>
<name>A0ABD3TC14_9LAMI</name>
<dbReference type="EMBL" id="JBJXBP010000004">
    <property type="protein sequence ID" value="KAL3834146.1"/>
    <property type="molecule type" value="Genomic_DNA"/>
</dbReference>
<proteinExistence type="predicted"/>
<evidence type="ECO:0000313" key="1">
    <source>
        <dbReference type="EMBL" id="KAL3834146.1"/>
    </source>
</evidence>
<organism evidence="1 2">
    <name type="scientific">Penstemon smallii</name>
    <dbReference type="NCBI Taxonomy" id="265156"/>
    <lineage>
        <taxon>Eukaryota</taxon>
        <taxon>Viridiplantae</taxon>
        <taxon>Streptophyta</taxon>
        <taxon>Embryophyta</taxon>
        <taxon>Tracheophyta</taxon>
        <taxon>Spermatophyta</taxon>
        <taxon>Magnoliopsida</taxon>
        <taxon>eudicotyledons</taxon>
        <taxon>Gunneridae</taxon>
        <taxon>Pentapetalae</taxon>
        <taxon>asterids</taxon>
        <taxon>lamiids</taxon>
        <taxon>Lamiales</taxon>
        <taxon>Plantaginaceae</taxon>
        <taxon>Cheloneae</taxon>
        <taxon>Penstemon</taxon>
    </lineage>
</organism>
<keyword evidence="2" id="KW-1185">Reference proteome</keyword>
<gene>
    <name evidence="1" type="ORF">ACJIZ3_008882</name>
</gene>
<comment type="caution">
    <text evidence="1">The sequence shown here is derived from an EMBL/GenBank/DDBJ whole genome shotgun (WGS) entry which is preliminary data.</text>
</comment>
<protein>
    <submittedName>
        <fullName evidence="1">Uncharacterized protein</fullName>
    </submittedName>
</protein>
<dbReference type="AlphaFoldDB" id="A0ABD3TC14"/>
<sequence length="37" mass="4581">MLDLIIYLKNNMLENIICQYLINIFAFRKKKLIIYFL</sequence>